<reference evidence="3" key="2">
    <citation type="submission" date="2024-04" db="EMBL/GenBank/DDBJ databases">
        <authorList>
            <person name="Chen Y."/>
            <person name="Shah S."/>
            <person name="Dougan E. K."/>
            <person name="Thang M."/>
            <person name="Chan C."/>
        </authorList>
    </citation>
    <scope>NUCLEOTIDE SEQUENCE [LARGE SCALE GENOMIC DNA]</scope>
</reference>
<feature type="compositionally biased region" description="Acidic residues" evidence="1">
    <location>
        <begin position="764"/>
        <end position="778"/>
    </location>
</feature>
<dbReference type="AlphaFoldDB" id="A0A9P1CYS5"/>
<feature type="region of interest" description="Disordered" evidence="1">
    <location>
        <begin position="706"/>
        <end position="787"/>
    </location>
</feature>
<evidence type="ECO:0000313" key="4">
    <source>
        <dbReference type="Proteomes" id="UP001152797"/>
    </source>
</evidence>
<evidence type="ECO:0000256" key="1">
    <source>
        <dbReference type="SAM" id="MobiDB-lite"/>
    </source>
</evidence>
<dbReference type="Proteomes" id="UP001152797">
    <property type="component" value="Unassembled WGS sequence"/>
</dbReference>
<accession>A0A9P1CYS5</accession>
<name>A0A9P1CYS5_9DINO</name>
<evidence type="ECO:0000313" key="3">
    <source>
        <dbReference type="EMBL" id="CAL1153255.1"/>
    </source>
</evidence>
<evidence type="ECO:0000313" key="2">
    <source>
        <dbReference type="EMBL" id="CAI3999880.1"/>
    </source>
</evidence>
<reference evidence="2" key="1">
    <citation type="submission" date="2022-10" db="EMBL/GenBank/DDBJ databases">
        <authorList>
            <person name="Chen Y."/>
            <person name="Dougan E. K."/>
            <person name="Chan C."/>
            <person name="Rhodes N."/>
            <person name="Thang M."/>
        </authorList>
    </citation>
    <scope>NUCLEOTIDE SEQUENCE</scope>
</reference>
<dbReference type="EMBL" id="CAMXCT030002691">
    <property type="protein sequence ID" value="CAL4787192.1"/>
    <property type="molecule type" value="Genomic_DNA"/>
</dbReference>
<comment type="caution">
    <text evidence="2">The sequence shown here is derived from an EMBL/GenBank/DDBJ whole genome shotgun (WGS) entry which is preliminary data.</text>
</comment>
<keyword evidence="4" id="KW-1185">Reference proteome</keyword>
<dbReference type="EMBL" id="CAMXCT010002691">
    <property type="protein sequence ID" value="CAI3999880.1"/>
    <property type="molecule type" value="Genomic_DNA"/>
</dbReference>
<sequence>MDCSSSLRRKPSMPPFAAALVPFRRVVTFQKKIGKRRKHAGGLCSCQCRAHFRSLQHKISGRYLTTRGKLCSRSMKAFRALPCRCRWRLHKNESHYGSPTTRQREVLGAALGTGVVESRFATRCGWQQARRRGGRWRQPDTYLYYPSAERPQVCDEPAQMRGIAHGPGASLRDPKLFHKLSKLNVLAQKPASAKSRIWVLESLHDWLSYGMIKVGDVSKAVLQGDRTHCGFVSLFEAKQKVLNYLHEDLLPKAGVLESDRSLLKEASADHAAFRSHSGDGGEVTWQARLQKSGILIFELLEDLVYGRKFDHGIRQAAKLGGTPEQVFEQEPVKEAWQAIVREIAKELEERNALQRKAEEEPEQEEEELATVRKAPTSFPLHSASYWRAVANQTVRTYITLVPEPKTQEGVVTAIEQSSLKSIAGTQGSDSVLVFLDMDSLGESQGPGARKLLRRKFTADLPLLRKLIQGAMLARGSQKRENSEATRVVEGDLVMIHDGLGHPGGVKEAKNMFRLSSAKKEADLDSEVREVLIVFDDESIRQRKQRVKGSYTSHTTLLVASAAPLAQSVPERAYEHHPGHTTSNIVHGVKALAPADMWFASRTDKIALLTPDRCVDITAEAAAKAGDATSVPESIFSAALLPVEFFRDVLRGHAAKGMLDLSASQGCAAQSCLLERLPYVGFVLSEHHAKRLEVQLTQFIVDEMQREGSSHYRPEAAQATSAGNESAEKHASGGNVQPKKKNKKQEDGQEETQPKKKPKKTKKDEEEEAGGEENEGEETGENKSPLPW</sequence>
<organism evidence="2">
    <name type="scientific">Cladocopium goreaui</name>
    <dbReference type="NCBI Taxonomy" id="2562237"/>
    <lineage>
        <taxon>Eukaryota</taxon>
        <taxon>Sar</taxon>
        <taxon>Alveolata</taxon>
        <taxon>Dinophyceae</taxon>
        <taxon>Suessiales</taxon>
        <taxon>Symbiodiniaceae</taxon>
        <taxon>Cladocopium</taxon>
    </lineage>
</organism>
<gene>
    <name evidence="2" type="ORF">C1SCF055_LOCUS26045</name>
</gene>
<dbReference type="EMBL" id="CAMXCT020002691">
    <property type="protein sequence ID" value="CAL1153255.1"/>
    <property type="molecule type" value="Genomic_DNA"/>
</dbReference>
<protein>
    <submittedName>
        <fullName evidence="2">Uncharacterized protein</fullName>
    </submittedName>
</protein>
<proteinExistence type="predicted"/>